<feature type="compositionally biased region" description="Polar residues" evidence="1">
    <location>
        <begin position="755"/>
        <end position="765"/>
    </location>
</feature>
<feature type="region of interest" description="Disordered" evidence="1">
    <location>
        <begin position="818"/>
        <end position="1030"/>
    </location>
</feature>
<feature type="compositionally biased region" description="Polar residues" evidence="1">
    <location>
        <begin position="1097"/>
        <end position="1115"/>
    </location>
</feature>
<feature type="region of interest" description="Disordered" evidence="1">
    <location>
        <begin position="1249"/>
        <end position="1269"/>
    </location>
</feature>
<comment type="caution">
    <text evidence="2">The sequence shown here is derived from an EMBL/GenBank/DDBJ whole genome shotgun (WGS) entry which is preliminary data.</text>
</comment>
<sequence length="1269" mass="136449">MASSCPGTPRLDGEAAVDHPINSTSVATDIPSFADALKPTITPDNLAPARRPHPRPWHRIAVPGAGSKIGLRTVWKRIGGVPRSTEDARYIKGYLELRADGQGPRKNRRTERHVPAWGDVAWTTSLASAADDAEKDLIEARKAVASITVDATLSETNVSGQSLTYVPRKRNSRRQPLTVSLPPPPSTETITAQSSERVTTVVEEPTDIVEASAEHITKRTKRRMSRRISLMPSLDGGSLLLHEKKTAPPHVFSSPIKKRAVEVASEPVTPATPATPAAPVSTIVAPIAFEPTFSSPIKTLAPISETPSPAKTASPRVVQTSVASPAVVFDRPVAEIEVESPHEARRWESLHNTRRRDTLFAAVERKLPETTSAVRPNRRHSFLPQQTSLVFESTAKKATSNRRHTFQPGALGIFLSSPIESSKSAPVLDNIPSISVFASENTTSTIELSGPDEPTVHDAPAPTQDETVVVDVRTNLDIFGSGPPVQTHHSPSNDRHVSFDLKVHSEKPSKPVSSDGDAKAAEDTRPEASSEAIAADRRVESEDSDKPRNHILNTLNEEDILEVSNDSTPRSLSPEMEIDMDTSGEDSREVTDDMRIVSSRPATELDESLLLPLPETTEAEGEAETETSGNDYGWQSPTSAELGHLRDTLDTPRQPNKPVDLPISPPSPAHIDISMDLLVDENDEAGDDGIAEDSETAEDADDIQEDEDVDEVQDNEAIEDIAEVEDVFAESASNIEDIEDSPSPAPSVEEDNAEYTVTQPFNMFTGTEDDATTTMTMDLDTLAEDQLSSHEDSETEMLRKFVTRVKADKTAKAAAAAEAASARSLAKVQRKRRSGSTGSSASSSGSPMTKKEGGVLASPFNLEPRVPFGKKDHNMSPSPKKKRRAVIFDGSDENRTHDLLSKPLFDDNSPPRPKRRRRKMEADTGGIFNPEFMASKKEEDATADSSEAAPGPRRSKRTRSQTPVKTAASATNSALSLIPVRLPGSLNLNGDDSYGLSASSLSLRRNDEKDLAATTRVNTRKNKGNADPPCVVVARQSHEALRAVREQKSVFDSPLVTQKTSGKDKADGEDGHSKSRKTKKSSKPAKSVRWAEVLARFQTSDGETSDKATSASPETVDSAPEAEPVVFKSILAESTRASSKAAEKKEPVEAVAAPEPEAIVVAAPAVITSATPSATQLNDSEKTSIPRRTTRVSRLQPPTPRKMIASAAAAKTAAAPTPAPAPAEPAPMGLKALPSVSAKRMATRRAKIVGMGMAGNGTPAPKRRTTRTT</sequence>
<feature type="compositionally biased region" description="Low complexity" evidence="1">
    <location>
        <begin position="1205"/>
        <end position="1216"/>
    </location>
</feature>
<proteinExistence type="predicted"/>
<feature type="compositionally biased region" description="Low complexity" evidence="1">
    <location>
        <begin position="835"/>
        <end position="846"/>
    </location>
</feature>
<feature type="compositionally biased region" description="Basic and acidic residues" evidence="1">
    <location>
        <begin position="585"/>
        <end position="595"/>
    </location>
</feature>
<keyword evidence="3" id="KW-1185">Reference proteome</keyword>
<dbReference type="EMBL" id="CAWUHD010000207">
    <property type="protein sequence ID" value="CAK7238108.1"/>
    <property type="molecule type" value="Genomic_DNA"/>
</dbReference>
<evidence type="ECO:0000313" key="3">
    <source>
        <dbReference type="Proteomes" id="UP001642482"/>
    </source>
</evidence>
<name>A0ABP0D128_9PEZI</name>
<gene>
    <name evidence="2" type="ORF">SEUCBS140593_010333</name>
</gene>
<feature type="region of interest" description="Disordered" evidence="1">
    <location>
        <begin position="167"/>
        <end position="190"/>
    </location>
</feature>
<feature type="compositionally biased region" description="Low complexity" evidence="1">
    <location>
        <begin position="966"/>
        <end position="977"/>
    </location>
</feature>
<feature type="region of interest" description="Disordered" evidence="1">
    <location>
        <begin position="503"/>
        <end position="714"/>
    </location>
</feature>
<evidence type="ECO:0000256" key="1">
    <source>
        <dbReference type="SAM" id="MobiDB-lite"/>
    </source>
</evidence>
<reference evidence="2 3" key="1">
    <citation type="submission" date="2024-01" db="EMBL/GenBank/DDBJ databases">
        <authorList>
            <person name="Allen C."/>
            <person name="Tagirdzhanova G."/>
        </authorList>
    </citation>
    <scope>NUCLEOTIDE SEQUENCE [LARGE SCALE GENOMIC DNA]</scope>
</reference>
<accession>A0ABP0D128</accession>
<feature type="compositionally biased region" description="Basic and acidic residues" evidence="1">
    <location>
        <begin position="1061"/>
        <end position="1073"/>
    </location>
</feature>
<feature type="compositionally biased region" description="Acidic residues" evidence="1">
    <location>
        <begin position="678"/>
        <end position="714"/>
    </location>
</feature>
<feature type="compositionally biased region" description="Basic and acidic residues" evidence="1">
    <location>
        <begin position="516"/>
        <end position="548"/>
    </location>
</feature>
<feature type="compositionally biased region" description="Basic residues" evidence="1">
    <location>
        <begin position="1074"/>
        <end position="1083"/>
    </location>
</feature>
<feature type="compositionally biased region" description="Polar residues" evidence="1">
    <location>
        <begin position="986"/>
        <end position="1003"/>
    </location>
</feature>
<evidence type="ECO:0000313" key="2">
    <source>
        <dbReference type="EMBL" id="CAK7238108.1"/>
    </source>
</evidence>
<protein>
    <submittedName>
        <fullName evidence="2">Uncharacterized protein</fullName>
    </submittedName>
</protein>
<feature type="region of interest" description="Disordered" evidence="1">
    <location>
        <begin position="1044"/>
        <end position="1156"/>
    </location>
</feature>
<feature type="region of interest" description="Disordered" evidence="1">
    <location>
        <begin position="1"/>
        <end position="20"/>
    </location>
</feature>
<feature type="compositionally biased region" description="Low complexity" evidence="1">
    <location>
        <begin position="818"/>
        <end position="827"/>
    </location>
</feature>
<feature type="region of interest" description="Disordered" evidence="1">
    <location>
        <begin position="1172"/>
        <end position="1232"/>
    </location>
</feature>
<dbReference type="Proteomes" id="UP001642482">
    <property type="component" value="Unassembled WGS sequence"/>
</dbReference>
<organism evidence="2 3">
    <name type="scientific">Sporothrix eucalyptigena</name>
    <dbReference type="NCBI Taxonomy" id="1812306"/>
    <lineage>
        <taxon>Eukaryota</taxon>
        <taxon>Fungi</taxon>
        <taxon>Dikarya</taxon>
        <taxon>Ascomycota</taxon>
        <taxon>Pezizomycotina</taxon>
        <taxon>Sordariomycetes</taxon>
        <taxon>Sordariomycetidae</taxon>
        <taxon>Ophiostomatales</taxon>
        <taxon>Ophiostomataceae</taxon>
        <taxon>Sporothrix</taxon>
    </lineage>
</organism>
<feature type="region of interest" description="Disordered" evidence="1">
    <location>
        <begin position="731"/>
        <end position="769"/>
    </location>
</feature>